<dbReference type="InterPro" id="IPR016024">
    <property type="entry name" value="ARM-type_fold"/>
</dbReference>
<dbReference type="RefSeq" id="WP_015244001.1">
    <property type="nucleotide sequence ID" value="NC_019892.1"/>
</dbReference>
<dbReference type="InterPro" id="IPR036278">
    <property type="entry name" value="Sialidase_sf"/>
</dbReference>
<dbReference type="PANTHER" id="PTHR43752">
    <property type="entry name" value="BNR/ASP-BOX REPEAT FAMILY PROTEIN"/>
    <property type="match status" value="1"/>
</dbReference>
<dbReference type="InterPro" id="IPR011040">
    <property type="entry name" value="Sialidase"/>
</dbReference>
<dbReference type="InterPro" id="IPR011989">
    <property type="entry name" value="ARM-like"/>
</dbReference>
<dbReference type="KEGG" id="saci:Sinac_0376"/>
<organism evidence="2 3">
    <name type="scientific">Singulisphaera acidiphila (strain ATCC BAA-1392 / DSM 18658 / VKM B-2454 / MOB10)</name>
    <dbReference type="NCBI Taxonomy" id="886293"/>
    <lineage>
        <taxon>Bacteria</taxon>
        <taxon>Pseudomonadati</taxon>
        <taxon>Planctomycetota</taxon>
        <taxon>Planctomycetia</taxon>
        <taxon>Isosphaerales</taxon>
        <taxon>Isosphaeraceae</taxon>
        <taxon>Singulisphaera</taxon>
    </lineage>
</organism>
<proteinExistence type="predicted"/>
<dbReference type="Pfam" id="PF13088">
    <property type="entry name" value="BNR_2"/>
    <property type="match status" value="1"/>
</dbReference>
<feature type="domain" description="Sialidase" evidence="1">
    <location>
        <begin position="383"/>
        <end position="606"/>
    </location>
</feature>
<dbReference type="SUPFAM" id="SSF50939">
    <property type="entry name" value="Sialidases"/>
    <property type="match status" value="1"/>
</dbReference>
<dbReference type="eggNOG" id="COG4409">
    <property type="taxonomic scope" value="Bacteria"/>
</dbReference>
<sequence length="642" mass="70046">MPYPIRLIALAGWAIAFGGITHAAAPAPRLELDEATQERCLSLLKGALASDEFWPSMHASEALTLAGHGADVQTALAPKLPKETDDQKRCGLARELARAGDLSYVQVLLDILASPNPHGHIHASESLFKIWQVGDGVKLRQTLTRAEPPKLVMMTAAALVRGGNREALDRVRKYVSDPDGETARIAAWILARTGGASDLRALRAGATRFSDPLTKAYFEHALASLGDADGLKALIRNLGHPDFNVRVYAAEFAPDARAVAAKDALLHLLDDPVLDVRIRAAQALLVLAKPSPSSPTEDISRDVFPATAQNPRYSEGSVLVQRDGSLIYATTEFQGSGSDFAKARIIAVDSTDQGRTWSERRVLQENVGQQNVMSVTLRRLKANNPFDGPIGLFYLVKNSPTDLDVYLRISNDEAKTFGEPRLVTTDPGYHVLNNDRVTVLSTGRILVPIATTEDAVKSPKYASSCYFSDDQGETWKRSRGLIHYPGPGAMEPEVLEQADGRLLMQIRTKVDHIAVSESTDGGESWSEAKSWEIAGPESPATLRRIPSTGNLLLIWNNTLRDGKVSSVRTPLTSALSADEGRTWSFHRNLENDPTKVYAYTSVVFDRGRALLTYYVGDTKTGRISSRFRSVPIAWFSEPSASN</sequence>
<dbReference type="AlphaFoldDB" id="L0D839"/>
<dbReference type="Proteomes" id="UP000010798">
    <property type="component" value="Chromosome"/>
</dbReference>
<dbReference type="STRING" id="886293.Sinac_0376"/>
<dbReference type="CDD" id="cd15482">
    <property type="entry name" value="Sialidase_non-viral"/>
    <property type="match status" value="1"/>
</dbReference>
<gene>
    <name evidence="2" type="ordered locus">Sinac_0376</name>
</gene>
<dbReference type="Gene3D" id="1.25.10.10">
    <property type="entry name" value="Leucine-rich Repeat Variant"/>
    <property type="match status" value="2"/>
</dbReference>
<reference evidence="2 3" key="1">
    <citation type="submission" date="2012-02" db="EMBL/GenBank/DDBJ databases">
        <title>Complete sequence of chromosome of Singulisphaera acidiphila DSM 18658.</title>
        <authorList>
            <consortium name="US DOE Joint Genome Institute (JGI-PGF)"/>
            <person name="Lucas S."/>
            <person name="Copeland A."/>
            <person name="Lapidus A."/>
            <person name="Glavina del Rio T."/>
            <person name="Dalin E."/>
            <person name="Tice H."/>
            <person name="Bruce D."/>
            <person name="Goodwin L."/>
            <person name="Pitluck S."/>
            <person name="Peters L."/>
            <person name="Ovchinnikova G."/>
            <person name="Chertkov O."/>
            <person name="Kyrpides N."/>
            <person name="Mavromatis K."/>
            <person name="Ivanova N."/>
            <person name="Brettin T."/>
            <person name="Detter J.C."/>
            <person name="Han C."/>
            <person name="Larimer F."/>
            <person name="Land M."/>
            <person name="Hauser L."/>
            <person name="Markowitz V."/>
            <person name="Cheng J.-F."/>
            <person name="Hugenholtz P."/>
            <person name="Woyke T."/>
            <person name="Wu D."/>
            <person name="Tindall B."/>
            <person name="Pomrenke H."/>
            <person name="Brambilla E."/>
            <person name="Klenk H.-P."/>
            <person name="Eisen J.A."/>
        </authorList>
    </citation>
    <scope>NUCLEOTIDE SEQUENCE [LARGE SCALE GENOMIC DNA]</scope>
    <source>
        <strain evidence="3">ATCC BAA-1392 / DSM 18658 / VKM B-2454 / MOB10</strain>
    </source>
</reference>
<dbReference type="Gene3D" id="2.120.10.10">
    <property type="match status" value="1"/>
</dbReference>
<dbReference type="Pfam" id="PF13646">
    <property type="entry name" value="HEAT_2"/>
    <property type="match status" value="1"/>
</dbReference>
<dbReference type="eggNOG" id="COG1413">
    <property type="taxonomic scope" value="Bacteria"/>
</dbReference>
<dbReference type="PANTHER" id="PTHR43752:SF2">
    <property type="entry name" value="BNR_ASP-BOX REPEAT FAMILY PROTEIN"/>
    <property type="match status" value="1"/>
</dbReference>
<dbReference type="EMBL" id="CP003364">
    <property type="protein sequence ID" value="AGA24816.1"/>
    <property type="molecule type" value="Genomic_DNA"/>
</dbReference>
<evidence type="ECO:0000259" key="1">
    <source>
        <dbReference type="Pfam" id="PF13088"/>
    </source>
</evidence>
<name>L0D839_SINAD</name>
<dbReference type="SUPFAM" id="SSF48371">
    <property type="entry name" value="ARM repeat"/>
    <property type="match status" value="2"/>
</dbReference>
<dbReference type="OrthoDB" id="261024at2"/>
<protein>
    <submittedName>
        <fullName evidence="2">BNR/Asp-box repeat protein</fullName>
    </submittedName>
</protein>
<accession>L0D839</accession>
<keyword evidence="3" id="KW-1185">Reference proteome</keyword>
<evidence type="ECO:0000313" key="3">
    <source>
        <dbReference type="Proteomes" id="UP000010798"/>
    </source>
</evidence>
<dbReference type="HOGENOM" id="CLU_426345_0_0_0"/>
<evidence type="ECO:0000313" key="2">
    <source>
        <dbReference type="EMBL" id="AGA24816.1"/>
    </source>
</evidence>